<dbReference type="Pfam" id="PF02021">
    <property type="entry name" value="UPF0102"/>
    <property type="match status" value="1"/>
</dbReference>
<dbReference type="KEGG" id="dbk:DGMP_10570"/>
<dbReference type="Proteomes" id="UP000826725">
    <property type="component" value="Chromosome"/>
</dbReference>
<dbReference type="InterPro" id="IPR003509">
    <property type="entry name" value="UPF0102_YraN-like"/>
</dbReference>
<proteinExistence type="inferred from homology"/>
<dbReference type="HAMAP" id="MF_00048">
    <property type="entry name" value="UPF0102"/>
    <property type="match status" value="1"/>
</dbReference>
<dbReference type="NCBIfam" id="NF009154">
    <property type="entry name" value="PRK12497.3-3"/>
    <property type="match status" value="1"/>
</dbReference>
<evidence type="ECO:0000256" key="1">
    <source>
        <dbReference type="HAMAP-Rule" id="MF_00048"/>
    </source>
</evidence>
<evidence type="ECO:0000313" key="3">
    <source>
        <dbReference type="Proteomes" id="UP000826725"/>
    </source>
</evidence>
<gene>
    <name evidence="2" type="ORF">DGMP_10570</name>
</gene>
<dbReference type="RefSeq" id="WP_228856501.1">
    <property type="nucleotide sequence ID" value="NZ_AP024086.1"/>
</dbReference>
<accession>A0A8D5JGN1</accession>
<reference evidence="2" key="1">
    <citation type="submission" date="2020-09" db="EMBL/GenBank/DDBJ databases">
        <title>Desulfogranum mesoprofundum gen. nov., sp. nov., a novel mesophilic, sulfate-reducing chemolithoautotroph isolated from a deep-sea hydrothermal vent chimney in the Suiyo Seamount.</title>
        <authorList>
            <person name="Hashimoto Y."/>
            <person name="Nakagawa S."/>
        </authorList>
    </citation>
    <scope>NUCLEOTIDE SEQUENCE</scope>
    <source>
        <strain evidence="2">KT2</strain>
    </source>
</reference>
<protein>
    <recommendedName>
        <fullName evidence="1">UPF0102 protein DGMP_10570</fullName>
    </recommendedName>
</protein>
<comment type="similarity">
    <text evidence="1">Belongs to the UPF0102 family.</text>
</comment>
<dbReference type="PANTHER" id="PTHR34039">
    <property type="entry name" value="UPF0102 PROTEIN YRAN"/>
    <property type="match status" value="1"/>
</dbReference>
<dbReference type="NCBIfam" id="TIGR00252">
    <property type="entry name" value="YraN family protein"/>
    <property type="match status" value="1"/>
</dbReference>
<evidence type="ECO:0000313" key="2">
    <source>
        <dbReference type="EMBL" id="BCL60364.1"/>
    </source>
</evidence>
<dbReference type="EMBL" id="AP024086">
    <property type="protein sequence ID" value="BCL60364.1"/>
    <property type="molecule type" value="Genomic_DNA"/>
</dbReference>
<dbReference type="AlphaFoldDB" id="A0A8D5JGN1"/>
<dbReference type="NCBIfam" id="NF009150">
    <property type="entry name" value="PRK12497.1-3"/>
    <property type="match status" value="1"/>
</dbReference>
<sequence length="122" mass="14003">MTDRRIQTGRSGESEATLFLEKKGYTVLEKNYRRKFGEIDIIARKDDYLVFIEVKTRTGHSHGNPLEAVTVRKQRQISRVAQCYLTEKQLHDTAARFDVVAVNMTKNSAPKIELIVNAFDLC</sequence>
<keyword evidence="3" id="KW-1185">Reference proteome</keyword>
<dbReference type="PANTHER" id="PTHR34039:SF1">
    <property type="entry name" value="UPF0102 PROTEIN YRAN"/>
    <property type="match status" value="1"/>
</dbReference>
<dbReference type="CDD" id="cd20736">
    <property type="entry name" value="PoNe_Nuclease"/>
    <property type="match status" value="1"/>
</dbReference>
<name>A0A8D5JGN1_9BACT</name>
<organism evidence="2 3">
    <name type="scientific">Desulfomarina profundi</name>
    <dbReference type="NCBI Taxonomy" id="2772557"/>
    <lineage>
        <taxon>Bacteria</taxon>
        <taxon>Pseudomonadati</taxon>
        <taxon>Thermodesulfobacteriota</taxon>
        <taxon>Desulfobulbia</taxon>
        <taxon>Desulfobulbales</taxon>
        <taxon>Desulfobulbaceae</taxon>
        <taxon>Desulfomarina</taxon>
    </lineage>
</organism>